<dbReference type="AlphaFoldDB" id="A0A090TRW5"/>
<keyword evidence="2" id="KW-1185">Reference proteome</keyword>
<evidence type="ECO:0000313" key="2">
    <source>
        <dbReference type="Proteomes" id="UP000029224"/>
    </source>
</evidence>
<reference evidence="1 2" key="2">
    <citation type="submission" date="2014-09" db="EMBL/GenBank/DDBJ databases">
        <authorList>
            <consortium name="NBRP consortium"/>
            <person name="Sawabe T."/>
            <person name="Meirelles P."/>
            <person name="Nakanishi M."/>
            <person name="Sayaka M."/>
            <person name="Hattori M."/>
            <person name="Ohkuma M."/>
        </authorList>
    </citation>
    <scope>NUCLEOTIDE SEQUENCE [LARGE SCALE GENOMIC DNA]</scope>
    <source>
        <strain evidence="1 2">JCM 19240</strain>
    </source>
</reference>
<name>A0A090TRW5_9VIBR</name>
<dbReference type="Proteomes" id="UP000029224">
    <property type="component" value="Unassembled WGS sequence"/>
</dbReference>
<protein>
    <submittedName>
        <fullName evidence="1">Sensor protein torS</fullName>
    </submittedName>
</protein>
<comment type="caution">
    <text evidence="1">The sequence shown here is derived from an EMBL/GenBank/DDBJ whole genome shotgun (WGS) entry which is preliminary data.</text>
</comment>
<gene>
    <name evidence="1" type="ORF">JCM19240_2528</name>
</gene>
<dbReference type="Gene3D" id="1.20.58.920">
    <property type="match status" value="1"/>
</dbReference>
<organism evidence="1 2">
    <name type="scientific">Vibrio maritimus</name>
    <dbReference type="NCBI Taxonomy" id="990268"/>
    <lineage>
        <taxon>Bacteria</taxon>
        <taxon>Pseudomonadati</taxon>
        <taxon>Pseudomonadota</taxon>
        <taxon>Gammaproteobacteria</taxon>
        <taxon>Vibrionales</taxon>
        <taxon>Vibrionaceae</taxon>
        <taxon>Vibrio</taxon>
    </lineage>
</organism>
<dbReference type="Pfam" id="PF21689">
    <property type="entry name" value="TorS_sensor_domain"/>
    <property type="match status" value="1"/>
</dbReference>
<dbReference type="InterPro" id="IPR038188">
    <property type="entry name" value="TorS_sensor_sf"/>
</dbReference>
<proteinExistence type="predicted"/>
<evidence type="ECO:0000313" key="1">
    <source>
        <dbReference type="EMBL" id="GAL33832.1"/>
    </source>
</evidence>
<dbReference type="EMBL" id="BBMT01000003">
    <property type="protein sequence ID" value="GAL33832.1"/>
    <property type="molecule type" value="Genomic_DNA"/>
</dbReference>
<reference evidence="1 2" key="1">
    <citation type="submission" date="2014-09" db="EMBL/GenBank/DDBJ databases">
        <title>Vibrio maritimus JCM 19240. (C210) whole genome shotgun sequence.</title>
        <authorList>
            <person name="Sawabe T."/>
            <person name="Meirelles P."/>
            <person name="Nakanishi M."/>
            <person name="Sayaka M."/>
            <person name="Hattori M."/>
            <person name="Ohkuma M."/>
        </authorList>
    </citation>
    <scope>NUCLEOTIDE SEQUENCE [LARGE SCALE GENOMIC DNA]</scope>
    <source>
        <strain evidence="1 2">JCM 19240</strain>
    </source>
</reference>
<accession>A0A090TRW5</accession>
<sequence length="173" mass="18947">MLLSKASIGRKLLFSFLVMALLVLLSTAIGVSGFSFVAKTERNVVDTAIPSMLEAREVSELSSRIIASVQVLSNAKTKPQHQEAGRVLFSRLESLLMHINLLAQIHSTPNYSIALNKPFNLLSIVSQTREFCRANHHARPVNITVNDSAKSTSGRARAANAYSSSQHEYDCCC</sequence>